<dbReference type="InterPro" id="IPR006119">
    <property type="entry name" value="Resolv_N"/>
</dbReference>
<protein>
    <submittedName>
        <fullName evidence="3">Recombinase family protein</fullName>
    </submittedName>
</protein>
<dbReference type="CDD" id="cd03768">
    <property type="entry name" value="SR_ResInv"/>
    <property type="match status" value="1"/>
</dbReference>
<organism evidence="3 4">
    <name type="scientific">Alkalibacterium indicireducens</name>
    <dbReference type="NCBI Taxonomy" id="398758"/>
    <lineage>
        <taxon>Bacteria</taxon>
        <taxon>Bacillati</taxon>
        <taxon>Bacillota</taxon>
        <taxon>Bacilli</taxon>
        <taxon>Lactobacillales</taxon>
        <taxon>Carnobacteriaceae</taxon>
        <taxon>Alkalibacterium</taxon>
    </lineage>
</organism>
<name>A0ABP3KG17_9LACT</name>
<evidence type="ECO:0000259" key="2">
    <source>
        <dbReference type="PROSITE" id="PS51737"/>
    </source>
</evidence>
<dbReference type="PROSITE" id="PS51736">
    <property type="entry name" value="RECOMBINASES_3"/>
    <property type="match status" value="1"/>
</dbReference>
<sequence>MTSKVVLYARQSTDIQQSISAQISALMDWNNKHLGAEVISKFTDELSGKNTDRPGFIEMKSFLKDTQADALLVWRYDRLARKLIDLVQFLDYCAHLGVKVISITESLSEENNSYAMDKFQISMLGAWAEYQRKVIKENQQIGFQQKYNEGRIVSSQVPYGYRWNEGEVIIDEFEAEIVRKIYDQYAQGLGYSRIADQLNDAGLLNRNDKKWVGARIQAILKNDFYIGQVTSKYGNKNRHDVPIISMNLFYTVQSLREAKQAHKKWVVRRFILRKKLICPYCGTVCTPQHTLNSDKTYYYYRCARTSSDGTSHCKGININASDVEKEVIQLINRFVHSDVTIEKIQRQLEKKNSSIARANQQKEKNLLQRQKLILLRYEKGEINDEQLSAALKNVRKRKQKLKFEPLIPENIIELLDSQLTIDKVPTLADFILYQEIIEKVLVNPKKEITAIYLTGIPYNILKKVDN</sequence>
<dbReference type="PROSITE" id="PS51737">
    <property type="entry name" value="RECOMBINASE_DNA_BIND"/>
    <property type="match status" value="1"/>
</dbReference>
<accession>A0ABP3KG17</accession>
<evidence type="ECO:0000259" key="1">
    <source>
        <dbReference type="PROSITE" id="PS51736"/>
    </source>
</evidence>
<dbReference type="InterPro" id="IPR050639">
    <property type="entry name" value="SSR_resolvase"/>
</dbReference>
<comment type="caution">
    <text evidence="3">The sequence shown here is derived from an EMBL/GenBank/DDBJ whole genome shotgun (WGS) entry which is preliminary data.</text>
</comment>
<keyword evidence="4" id="KW-1185">Reference proteome</keyword>
<feature type="domain" description="Resolvase/invertase-type recombinase catalytic" evidence="1">
    <location>
        <begin position="4"/>
        <end position="150"/>
    </location>
</feature>
<dbReference type="Proteomes" id="UP001410648">
    <property type="component" value="Unassembled WGS sequence"/>
</dbReference>
<dbReference type="SUPFAM" id="SSF53041">
    <property type="entry name" value="Resolvase-like"/>
    <property type="match status" value="1"/>
</dbReference>
<dbReference type="Pfam" id="PF00239">
    <property type="entry name" value="Resolvase"/>
    <property type="match status" value="1"/>
</dbReference>
<reference evidence="4" key="1">
    <citation type="journal article" date="2019" name="Int. J. Syst. Evol. Microbiol.">
        <title>The Global Catalogue of Microorganisms (GCM) 10K type strain sequencing project: providing services to taxonomists for standard genome sequencing and annotation.</title>
        <authorList>
            <consortium name="The Broad Institute Genomics Platform"/>
            <consortium name="The Broad Institute Genome Sequencing Center for Infectious Disease"/>
            <person name="Wu L."/>
            <person name="Ma J."/>
        </authorList>
    </citation>
    <scope>NUCLEOTIDE SEQUENCE [LARGE SCALE GENOMIC DNA]</scope>
    <source>
        <strain evidence="4">JCM 14232</strain>
    </source>
</reference>
<dbReference type="InterPro" id="IPR011109">
    <property type="entry name" value="DNA_bind_recombinase_dom"/>
</dbReference>
<dbReference type="RefSeq" id="WP_346024131.1">
    <property type="nucleotide sequence ID" value="NZ_BAAADA010000047.1"/>
</dbReference>
<feature type="domain" description="Recombinase" evidence="2">
    <location>
        <begin position="158"/>
        <end position="262"/>
    </location>
</feature>
<proteinExistence type="predicted"/>
<dbReference type="EMBL" id="BAAADA010000047">
    <property type="protein sequence ID" value="GAA0478935.1"/>
    <property type="molecule type" value="Genomic_DNA"/>
</dbReference>
<gene>
    <name evidence="3" type="ORF">GCM10008936_06470</name>
</gene>
<dbReference type="Gene3D" id="3.90.1750.20">
    <property type="entry name" value="Putative Large Serine Recombinase, Chain B, Domain 2"/>
    <property type="match status" value="1"/>
</dbReference>
<dbReference type="PANTHER" id="PTHR30461:SF23">
    <property type="entry name" value="DNA RECOMBINASE-RELATED"/>
    <property type="match status" value="1"/>
</dbReference>
<evidence type="ECO:0000313" key="3">
    <source>
        <dbReference type="EMBL" id="GAA0478935.1"/>
    </source>
</evidence>
<dbReference type="Pfam" id="PF07508">
    <property type="entry name" value="Recombinase"/>
    <property type="match status" value="1"/>
</dbReference>
<evidence type="ECO:0000313" key="4">
    <source>
        <dbReference type="Proteomes" id="UP001410648"/>
    </source>
</evidence>
<dbReference type="InterPro" id="IPR038109">
    <property type="entry name" value="DNA_bind_recomb_sf"/>
</dbReference>
<dbReference type="Pfam" id="PF13408">
    <property type="entry name" value="Zn_ribbon_recom"/>
    <property type="match status" value="1"/>
</dbReference>
<dbReference type="InterPro" id="IPR036162">
    <property type="entry name" value="Resolvase-like_N_sf"/>
</dbReference>
<dbReference type="SMART" id="SM00857">
    <property type="entry name" value="Resolvase"/>
    <property type="match status" value="1"/>
</dbReference>
<dbReference type="InterPro" id="IPR025827">
    <property type="entry name" value="Zn_ribbon_recom_dom"/>
</dbReference>
<dbReference type="PANTHER" id="PTHR30461">
    <property type="entry name" value="DNA-INVERTASE FROM LAMBDOID PROPHAGE"/>
    <property type="match status" value="1"/>
</dbReference>
<dbReference type="Gene3D" id="3.40.50.1390">
    <property type="entry name" value="Resolvase, N-terminal catalytic domain"/>
    <property type="match status" value="1"/>
</dbReference>